<dbReference type="KEGG" id="tmb:Thimo_1606"/>
<dbReference type="HOGENOM" id="CLU_2257796_0_0_6"/>
<dbReference type="STRING" id="765912.Thimo_1606"/>
<dbReference type="OrthoDB" id="5770879at2"/>
<accession>L0GYC8</accession>
<dbReference type="EMBL" id="CP003051">
    <property type="protein sequence ID" value="AGA90385.1"/>
    <property type="molecule type" value="Genomic_DNA"/>
</dbReference>
<dbReference type="eggNOG" id="ENOG5032WWI">
    <property type="taxonomic scope" value="Bacteria"/>
</dbReference>
<keyword evidence="2" id="KW-1185">Reference proteome</keyword>
<gene>
    <name evidence="1" type="ORF">Thimo_1606</name>
</gene>
<name>L0GYC8_9GAMM</name>
<reference evidence="1 2" key="1">
    <citation type="submission" date="2011-09" db="EMBL/GenBank/DDBJ databases">
        <title>Complete sequence of chromosome of Thioflavicoccus mobilis 8321.</title>
        <authorList>
            <consortium name="US DOE Joint Genome Institute"/>
            <person name="Lucas S."/>
            <person name="Han J."/>
            <person name="Lapidus A."/>
            <person name="Cheng J.-F."/>
            <person name="Goodwin L."/>
            <person name="Pitluck S."/>
            <person name="Peters L."/>
            <person name="Ovchinnikova G."/>
            <person name="Lu M."/>
            <person name="Detter J.C."/>
            <person name="Han C."/>
            <person name="Tapia R."/>
            <person name="Land M."/>
            <person name="Hauser L."/>
            <person name="Kyrpides N."/>
            <person name="Ivanova N."/>
            <person name="Pagani I."/>
            <person name="Vogl K."/>
            <person name="Liu Z."/>
            <person name="Imhoff J."/>
            <person name="Thiel V."/>
            <person name="Frigaard N.-U."/>
            <person name="Bryant D."/>
            <person name="Woyke T."/>
        </authorList>
    </citation>
    <scope>NUCLEOTIDE SEQUENCE [LARGE SCALE GENOMIC DNA]</scope>
    <source>
        <strain evidence="1 2">8321</strain>
    </source>
</reference>
<dbReference type="AlphaFoldDB" id="L0GYC8"/>
<evidence type="ECO:0000313" key="2">
    <source>
        <dbReference type="Proteomes" id="UP000010816"/>
    </source>
</evidence>
<organism evidence="1 2">
    <name type="scientific">Thioflavicoccus mobilis 8321</name>
    <dbReference type="NCBI Taxonomy" id="765912"/>
    <lineage>
        <taxon>Bacteria</taxon>
        <taxon>Pseudomonadati</taxon>
        <taxon>Pseudomonadota</taxon>
        <taxon>Gammaproteobacteria</taxon>
        <taxon>Chromatiales</taxon>
        <taxon>Chromatiaceae</taxon>
        <taxon>Thioflavicoccus</taxon>
    </lineage>
</organism>
<evidence type="ECO:0000313" key="1">
    <source>
        <dbReference type="EMBL" id="AGA90385.1"/>
    </source>
</evidence>
<protein>
    <submittedName>
        <fullName evidence="1">Uncharacterized protein</fullName>
    </submittedName>
</protein>
<dbReference type="RefSeq" id="WP_015280526.1">
    <property type="nucleotide sequence ID" value="NC_019940.1"/>
</dbReference>
<sequence length="112" mass="11221">MKTFLWAMITAIIGGVLGAFLALGFGTSIGAASGLIQGSQVGICLAIETANEQGRVDEAGAEDLLTASLAKVKAKVRGLPGGEIDWVASTADCAELTGKLGTPPLDGSSDSQ</sequence>
<dbReference type="Proteomes" id="UP000010816">
    <property type="component" value="Chromosome"/>
</dbReference>
<proteinExistence type="predicted"/>